<protein>
    <submittedName>
        <fullName evidence="2">tRNA (Adenosine(37)-N6)-threonylcarbamoyltransferase complex dimerization subunit type 1 TsaB</fullName>
    </submittedName>
</protein>
<dbReference type="Proteomes" id="UP000198345">
    <property type="component" value="Unassembled WGS sequence"/>
</dbReference>
<dbReference type="SUPFAM" id="SSF53067">
    <property type="entry name" value="Actin-like ATPase domain"/>
    <property type="match status" value="2"/>
</dbReference>
<dbReference type="GO" id="GO:0016740">
    <property type="term" value="F:transferase activity"/>
    <property type="evidence" value="ECO:0007669"/>
    <property type="project" value="UniProtKB-KW"/>
</dbReference>
<organism evidence="2 3">
    <name type="scientific">Flavobacterium hercynium</name>
    <dbReference type="NCBI Taxonomy" id="387094"/>
    <lineage>
        <taxon>Bacteria</taxon>
        <taxon>Pseudomonadati</taxon>
        <taxon>Bacteroidota</taxon>
        <taxon>Flavobacteriia</taxon>
        <taxon>Flavobacteriales</taxon>
        <taxon>Flavobacteriaceae</taxon>
        <taxon>Flavobacterium</taxon>
    </lineage>
</organism>
<dbReference type="InterPro" id="IPR022496">
    <property type="entry name" value="T6A_TsaB"/>
</dbReference>
<dbReference type="Gene3D" id="3.30.420.40">
    <property type="match status" value="2"/>
</dbReference>
<keyword evidence="2" id="KW-0808">Transferase</keyword>
<dbReference type="GO" id="GO:0005829">
    <property type="term" value="C:cytosol"/>
    <property type="evidence" value="ECO:0007669"/>
    <property type="project" value="TreeGrafter"/>
</dbReference>
<keyword evidence="3" id="KW-1185">Reference proteome</keyword>
<proteinExistence type="predicted"/>
<dbReference type="InterPro" id="IPR043129">
    <property type="entry name" value="ATPase_NBD"/>
</dbReference>
<dbReference type="OrthoDB" id="9784166at2"/>
<reference evidence="2 3" key="1">
    <citation type="submission" date="2016-11" db="EMBL/GenBank/DDBJ databases">
        <title>Whole genomes of Flavobacteriaceae.</title>
        <authorList>
            <person name="Stine C."/>
            <person name="Li C."/>
            <person name="Tadesse D."/>
        </authorList>
    </citation>
    <scope>NUCLEOTIDE SEQUENCE [LARGE SCALE GENOMIC DNA]</scope>
    <source>
        <strain evidence="2 3">DSM 18292</strain>
    </source>
</reference>
<evidence type="ECO:0000259" key="1">
    <source>
        <dbReference type="Pfam" id="PF00814"/>
    </source>
</evidence>
<comment type="caution">
    <text evidence="2">The sequence shown here is derived from an EMBL/GenBank/DDBJ whole genome shotgun (WGS) entry which is preliminary data.</text>
</comment>
<dbReference type="Pfam" id="PF00814">
    <property type="entry name" value="TsaD"/>
    <property type="match status" value="1"/>
</dbReference>
<dbReference type="InterPro" id="IPR000905">
    <property type="entry name" value="Gcp-like_dom"/>
</dbReference>
<dbReference type="AlphaFoldDB" id="A0A226HPW6"/>
<sequence length="223" mass="24652">MSLILNIETSTKNCSVAIAKNGETVLCREIAEEGYSHAEKLHVFIEEIMAEAGVSFTELTAIAVGQGPGSYTGLRIGVSAAKGLCFALDIPLIAIDTLQTLASQAKVADGKIIPMLDARRMEVYSEIFDAQLQVERGIEAEIISEDSFKDISETVYFVGDCAEKGKTVLTKDNFVFLEEIKYPSAREMSKISFDKYQKSDTVDVAYFEPYYLKDFMMTTSSKK</sequence>
<name>A0A226HPW6_9FLAO</name>
<evidence type="ECO:0000313" key="2">
    <source>
        <dbReference type="EMBL" id="OXA96245.1"/>
    </source>
</evidence>
<dbReference type="RefSeq" id="WP_089048042.1">
    <property type="nucleotide sequence ID" value="NZ_FXTV01000001.1"/>
</dbReference>
<feature type="domain" description="Gcp-like" evidence="1">
    <location>
        <begin position="36"/>
        <end position="126"/>
    </location>
</feature>
<dbReference type="PANTHER" id="PTHR11735">
    <property type="entry name" value="TRNA N6-ADENOSINE THREONYLCARBAMOYLTRANSFERASE"/>
    <property type="match status" value="1"/>
</dbReference>
<gene>
    <name evidence="2" type="ORF">B0A66_01340</name>
</gene>
<dbReference type="PANTHER" id="PTHR11735:SF11">
    <property type="entry name" value="TRNA THREONYLCARBAMOYLADENOSINE BIOSYNTHESIS PROTEIN TSAB"/>
    <property type="match status" value="1"/>
</dbReference>
<accession>A0A226HPW6</accession>
<dbReference type="GO" id="GO:0002949">
    <property type="term" value="P:tRNA threonylcarbamoyladenosine modification"/>
    <property type="evidence" value="ECO:0007669"/>
    <property type="project" value="InterPro"/>
</dbReference>
<dbReference type="EMBL" id="MUGW01000002">
    <property type="protein sequence ID" value="OXA96245.1"/>
    <property type="molecule type" value="Genomic_DNA"/>
</dbReference>
<evidence type="ECO:0000313" key="3">
    <source>
        <dbReference type="Proteomes" id="UP000198345"/>
    </source>
</evidence>
<dbReference type="CDD" id="cd24032">
    <property type="entry name" value="ASKHA_NBD_TsaB"/>
    <property type="match status" value="1"/>
</dbReference>
<dbReference type="NCBIfam" id="TIGR03725">
    <property type="entry name" value="T6A_YeaZ"/>
    <property type="match status" value="1"/>
</dbReference>